<name>A0AC58SAE2_TOBAC</name>
<gene>
    <name evidence="2" type="primary">LOC107759588</name>
</gene>
<sequence length="919" mass="104929">MCLKFMPLIQSHHTFQRNPRSKSDQEWCKMGIQWNLAEVQREMAAYVALTSLMGTLEQLQLLQSNLDLLDTHVESLNLLYEKVDSLEELLNNFDGEQTKTLHTKVRRIANEAEDEVESQMKVVMDKQHDRLHQKEALESLFEILQQGIENVDSLKEELIKHSQNNTSQAGNSSLGDSSSLRLHASTLENDMVGYNIEQANMLSQLTSGSPELEVISVTGMGGIGKSTFAKKLFSHPSILSFFDIRGWIIVSENYSYRNMLLGLLIDANIGKEEDLDKKSDSDLAVCLKQSLMGRRYLIVVDDIWSKNAWDEIRLCLPDDGKRSRVLLTTRDIEVAQYASSPKDPFRMHLLDQEDSWNLFYQKAFVEKGFAIEFEDVGKEVAKNCNGLPLIIAVVAKILSGKKTLDEWKKVAESVSSLAEVDAYQQCSGVLALSYNHLPSYLKGCFLYFGLFPKASEISMEKLIRLWIAEGLLKVNGMEGLEEVAASHLNYLIDKSLVIVSKGSMDGKIMTCMIHDLVHDFCLKEADSQNLLYIVNTDIDGPLWVIPEGCRWVSQHSWGFYFRRRFPDLAYSKLRSFSVNSRTVRNVESFPFKLLRVLDLEKKMIFDFPIVILDLVLLRYLALTIRRSGILPISKLLNLQTLTVRPHPIYTSSGKMYSLPNGIWKLSQLRHLHCWCMYLDSPQMVSENEVKNLVLENIQTVSGLIPSCCTKEIFEAIKKVKKLEIAGKAKEFQSEMGWEINLKYLKELEALNVTVLPAVISDRQPCLINPSPGSFPPNLKKLTLSRTCLPWNCMNIFSKLPNLEVLELKNYAFSGDEWEITEMGFPKLKCLLLEDLYLRYWTATDDYFQCLERVCIRECRLLQEIPEGFADSVTLQLIELHKCYHPLVTFAKQIQETHEELGNNMLKVYAFDSTSESTAL</sequence>
<reference evidence="2" key="2">
    <citation type="submission" date="2025-08" db="UniProtKB">
        <authorList>
            <consortium name="RefSeq"/>
        </authorList>
    </citation>
    <scope>IDENTIFICATION</scope>
    <source>
        <tissue evidence="2">Leaf</tissue>
    </source>
</reference>
<proteinExistence type="predicted"/>
<evidence type="ECO:0000313" key="2">
    <source>
        <dbReference type="RefSeq" id="XP_075081941.1"/>
    </source>
</evidence>
<reference evidence="1" key="1">
    <citation type="journal article" date="2014" name="Nat. Commun.">
        <title>The tobacco genome sequence and its comparison with those of tomato and potato.</title>
        <authorList>
            <person name="Sierro N."/>
            <person name="Battey J.N."/>
            <person name="Ouadi S."/>
            <person name="Bakaher N."/>
            <person name="Bovet L."/>
            <person name="Willig A."/>
            <person name="Goepfert S."/>
            <person name="Peitsch M.C."/>
            <person name="Ivanov N.V."/>
        </authorList>
    </citation>
    <scope>NUCLEOTIDE SEQUENCE [LARGE SCALE GENOMIC DNA]</scope>
</reference>
<accession>A0AC58SAE2</accession>
<dbReference type="Proteomes" id="UP000790787">
    <property type="component" value="Chromosome 1"/>
</dbReference>
<protein>
    <submittedName>
        <fullName evidence="2">Late blight resistance protein homolog R1B-16 isoform X1</fullName>
    </submittedName>
</protein>
<evidence type="ECO:0000313" key="1">
    <source>
        <dbReference type="Proteomes" id="UP000790787"/>
    </source>
</evidence>
<organism evidence="1 2">
    <name type="scientific">Nicotiana tabacum</name>
    <name type="common">Common tobacco</name>
    <dbReference type="NCBI Taxonomy" id="4097"/>
    <lineage>
        <taxon>Eukaryota</taxon>
        <taxon>Viridiplantae</taxon>
        <taxon>Streptophyta</taxon>
        <taxon>Embryophyta</taxon>
        <taxon>Tracheophyta</taxon>
        <taxon>Spermatophyta</taxon>
        <taxon>Magnoliopsida</taxon>
        <taxon>eudicotyledons</taxon>
        <taxon>Gunneridae</taxon>
        <taxon>Pentapetalae</taxon>
        <taxon>asterids</taxon>
        <taxon>lamiids</taxon>
        <taxon>Solanales</taxon>
        <taxon>Solanaceae</taxon>
        <taxon>Nicotianoideae</taxon>
        <taxon>Nicotianeae</taxon>
        <taxon>Nicotiana</taxon>
    </lineage>
</organism>
<dbReference type="RefSeq" id="XP_075081941.1">
    <property type="nucleotide sequence ID" value="XM_075225840.1"/>
</dbReference>
<keyword evidence="1" id="KW-1185">Reference proteome</keyword>